<dbReference type="Proteomes" id="UP000488506">
    <property type="component" value="Unassembled WGS sequence"/>
</dbReference>
<dbReference type="Pfam" id="PF01370">
    <property type="entry name" value="Epimerase"/>
    <property type="match status" value="1"/>
</dbReference>
<organism evidence="3 4">
    <name type="scientific">Candidatus Saganbacteria bacterium</name>
    <dbReference type="NCBI Taxonomy" id="2575572"/>
    <lineage>
        <taxon>Bacteria</taxon>
        <taxon>Bacillati</taxon>
        <taxon>Saganbacteria</taxon>
    </lineage>
</organism>
<evidence type="ECO:0000313" key="4">
    <source>
        <dbReference type="Proteomes" id="UP000488506"/>
    </source>
</evidence>
<evidence type="ECO:0000313" key="3">
    <source>
        <dbReference type="EMBL" id="KAF0135281.1"/>
    </source>
</evidence>
<comment type="caution">
    <text evidence="3">The sequence shown here is derived from an EMBL/GenBank/DDBJ whole genome shotgun (WGS) entry which is preliminary data.</text>
</comment>
<name>A0A833L2H9_UNCSA</name>
<proteinExistence type="inferred from homology"/>
<dbReference type="InterPro" id="IPR001509">
    <property type="entry name" value="Epimerase_deHydtase"/>
</dbReference>
<dbReference type="Gene3D" id="3.40.50.720">
    <property type="entry name" value="NAD(P)-binding Rossmann-like Domain"/>
    <property type="match status" value="1"/>
</dbReference>
<evidence type="ECO:0000256" key="1">
    <source>
        <dbReference type="ARBA" id="ARBA00007637"/>
    </source>
</evidence>
<dbReference type="InterPro" id="IPR036291">
    <property type="entry name" value="NAD(P)-bd_dom_sf"/>
</dbReference>
<dbReference type="PANTHER" id="PTHR43000">
    <property type="entry name" value="DTDP-D-GLUCOSE 4,6-DEHYDRATASE-RELATED"/>
    <property type="match status" value="1"/>
</dbReference>
<dbReference type="EMBL" id="WPAF01000001">
    <property type="protein sequence ID" value="KAF0135281.1"/>
    <property type="molecule type" value="Genomic_DNA"/>
</dbReference>
<dbReference type="SUPFAM" id="SSF51735">
    <property type="entry name" value="NAD(P)-binding Rossmann-fold domains"/>
    <property type="match status" value="1"/>
</dbReference>
<comment type="similarity">
    <text evidence="1">Belongs to the NAD(P)-dependent epimerase/dehydratase family.</text>
</comment>
<reference evidence="3 4" key="1">
    <citation type="submission" date="2019-12" db="EMBL/GenBank/DDBJ databases">
        <authorList>
            <person name="Wolfe R."/>
            <person name="Danczak R."/>
            <person name="Wilkins M."/>
        </authorList>
    </citation>
    <scope>NUCLEOTIDE SEQUENCE [LARGE SCALE GENOMIC DNA]</scope>
    <source>
        <strain evidence="3">X2_MaxBin.013</strain>
    </source>
</reference>
<sequence>MTISNLEKYFRNKSVLITGGLGFIGSNLAIKLVELGAKVTLVDSLIPAYGGNMFNIEPVKDLVAINVADVRDSHGMNYLVRSQDIMFNMAGQVSHIDSMEDPYTDLAINTQSQLSILEACRHNNPGIKIVFASTRQIYGKPQYLPVDEKHPLQPTDVNGINKIAGEQYHILYHNVYGIKSVVLRLTNTYGPRLLVKHNRQGFLGWFIRLLLEGKEINIFGDGKQLRDLNYIDDVVEALLLCGAEKKAEGQIMNLGDSVYLSLEEIVKTMIRVNGSGKYRLIPFPRELKKIDIGHYYSDFKKAKKILGWAPKVLPKEGLARTIEYYKKYGTQYYWK</sequence>
<evidence type="ECO:0000259" key="2">
    <source>
        <dbReference type="Pfam" id="PF01370"/>
    </source>
</evidence>
<gene>
    <name evidence="3" type="ORF">FD145_107</name>
</gene>
<dbReference type="PRINTS" id="PR01713">
    <property type="entry name" value="NUCEPIMERASE"/>
</dbReference>
<protein>
    <submittedName>
        <fullName evidence="3">UDP-glucose 4-epimerase</fullName>
    </submittedName>
</protein>
<feature type="domain" description="NAD-dependent epimerase/dehydratase" evidence="2">
    <location>
        <begin position="15"/>
        <end position="255"/>
    </location>
</feature>
<accession>A0A833L2H9</accession>
<dbReference type="AlphaFoldDB" id="A0A833L2H9"/>